<dbReference type="EMBL" id="JACALR010000004">
    <property type="protein sequence ID" value="MDM1551556.1"/>
    <property type="molecule type" value="Genomic_DNA"/>
</dbReference>
<feature type="compositionally biased region" description="Basic and acidic residues" evidence="1">
    <location>
        <begin position="105"/>
        <end position="126"/>
    </location>
</feature>
<sequence>MSQENITREQLAPKASEMMKAHNLQEVYVCSDKQGFTDKERANDHSRYLSDKAVHHFTSDSVLIYEEGKKEPVAKVKATETDEERQQLAARYEELYGKKPNHLTGVEKLKTQIQEKETELASKSDETGQEETGSSEESKDNSEQKSEENPADKKED</sequence>
<reference evidence="2" key="2">
    <citation type="journal article" date="2022" name="Sci. Total Environ.">
        <title>Prevalence, transmission, and molecular epidemiology of tet(X)-positive bacteria among humans, animals, and environmental niches in China: An epidemiological, and genomic-based study.</title>
        <authorList>
            <person name="Dong N."/>
            <person name="Zeng Y."/>
            <person name="Cai C."/>
            <person name="Sun C."/>
            <person name="Lu J."/>
            <person name="Liu C."/>
            <person name="Zhou H."/>
            <person name="Sun Q."/>
            <person name="Shu L."/>
            <person name="Wang H."/>
            <person name="Wang Y."/>
            <person name="Wang S."/>
            <person name="Wu C."/>
            <person name="Chan E.W."/>
            <person name="Chen G."/>
            <person name="Shen Z."/>
            <person name="Chen S."/>
            <person name="Zhang R."/>
        </authorList>
    </citation>
    <scope>NUCLEOTIDE SEQUENCE</scope>
    <source>
        <strain evidence="2">210</strain>
    </source>
</reference>
<evidence type="ECO:0000313" key="3">
    <source>
        <dbReference type="Proteomes" id="UP001173578"/>
    </source>
</evidence>
<proteinExistence type="predicted"/>
<accession>A0AAW7DJA3</accession>
<evidence type="ECO:0000256" key="1">
    <source>
        <dbReference type="SAM" id="MobiDB-lite"/>
    </source>
</evidence>
<comment type="caution">
    <text evidence="2">The sequence shown here is derived from an EMBL/GenBank/DDBJ whole genome shotgun (WGS) entry which is preliminary data.</text>
</comment>
<organism evidence="2 3">
    <name type="scientific">Empedobacter falsenii</name>
    <dbReference type="NCBI Taxonomy" id="343874"/>
    <lineage>
        <taxon>Bacteria</taxon>
        <taxon>Pseudomonadati</taxon>
        <taxon>Bacteroidota</taxon>
        <taxon>Flavobacteriia</taxon>
        <taxon>Flavobacteriales</taxon>
        <taxon>Weeksellaceae</taxon>
        <taxon>Empedobacter</taxon>
    </lineage>
</organism>
<feature type="compositionally biased region" description="Basic and acidic residues" evidence="1">
    <location>
        <begin position="136"/>
        <end position="156"/>
    </location>
</feature>
<evidence type="ECO:0000313" key="2">
    <source>
        <dbReference type="EMBL" id="MDM1551556.1"/>
    </source>
</evidence>
<name>A0AAW7DJA3_9FLAO</name>
<dbReference type="AlphaFoldDB" id="A0AAW7DJA3"/>
<reference evidence="2" key="1">
    <citation type="submission" date="2020-06" db="EMBL/GenBank/DDBJ databases">
        <authorList>
            <person name="Dong N."/>
        </authorList>
    </citation>
    <scope>NUCLEOTIDE SEQUENCE</scope>
    <source>
        <strain evidence="2">210</strain>
    </source>
</reference>
<gene>
    <name evidence="2" type="ORF">HX095_10045</name>
</gene>
<protein>
    <submittedName>
        <fullName evidence="2">Uncharacterized protein</fullName>
    </submittedName>
</protein>
<dbReference type="RefSeq" id="WP_286486104.1">
    <property type="nucleotide sequence ID" value="NZ_JACALR010000004.1"/>
</dbReference>
<dbReference type="Proteomes" id="UP001173578">
    <property type="component" value="Unassembled WGS sequence"/>
</dbReference>
<feature type="region of interest" description="Disordered" evidence="1">
    <location>
        <begin position="98"/>
        <end position="156"/>
    </location>
</feature>